<evidence type="ECO:0000313" key="2">
    <source>
        <dbReference type="EMBL" id="VTJ58690.1"/>
    </source>
</evidence>
<evidence type="ECO:0000313" key="1">
    <source>
        <dbReference type="EMBL" id="KAF7472968.1"/>
    </source>
</evidence>
<dbReference type="Proteomes" id="UP000662637">
    <property type="component" value="Unassembled WGS sequence"/>
</dbReference>
<reference evidence="2 3" key="1">
    <citation type="submission" date="2019-04" db="EMBL/GenBank/DDBJ databases">
        <authorList>
            <person name="Alioto T."/>
            <person name="Alioto T."/>
        </authorList>
    </citation>
    <scope>NUCLEOTIDE SEQUENCE [LARGE SCALE GENOMIC DNA]</scope>
</reference>
<reference evidence="1" key="2">
    <citation type="submission" date="2020-08" db="EMBL/GenBank/DDBJ databases">
        <authorList>
            <person name="Shumante A."/>
            <person name="Zimin A.V."/>
            <person name="Puiu D."/>
            <person name="Salzberg S.L."/>
        </authorList>
    </citation>
    <scope>NUCLEOTIDE SEQUENCE</scope>
    <source>
        <strain evidence="1">WC2-LM</strain>
        <tissue evidence="1">Liver</tissue>
    </source>
</reference>
<dbReference type="AlphaFoldDB" id="A0A5E4AP34"/>
<name>A0A5E4AP34_MARMO</name>
<protein>
    <submittedName>
        <fullName evidence="2">Uncharacterized protein</fullName>
    </submittedName>
</protein>
<evidence type="ECO:0000313" key="3">
    <source>
        <dbReference type="Proteomes" id="UP000335636"/>
    </source>
</evidence>
<keyword evidence="3" id="KW-1185">Reference proteome</keyword>
<dbReference type="EMBL" id="CABDUW010000106">
    <property type="protein sequence ID" value="VTJ58690.1"/>
    <property type="molecule type" value="Genomic_DNA"/>
</dbReference>
<gene>
    <name evidence="1" type="ORF">GHT09_016280</name>
    <name evidence="2" type="ORF">MONAX_5E010419</name>
</gene>
<organism evidence="2 3">
    <name type="scientific">Marmota monax</name>
    <name type="common">Woodchuck</name>
    <dbReference type="NCBI Taxonomy" id="9995"/>
    <lineage>
        <taxon>Eukaryota</taxon>
        <taxon>Metazoa</taxon>
        <taxon>Chordata</taxon>
        <taxon>Craniata</taxon>
        <taxon>Vertebrata</taxon>
        <taxon>Euteleostomi</taxon>
        <taxon>Mammalia</taxon>
        <taxon>Eutheria</taxon>
        <taxon>Euarchontoglires</taxon>
        <taxon>Glires</taxon>
        <taxon>Rodentia</taxon>
        <taxon>Sciuromorpha</taxon>
        <taxon>Sciuridae</taxon>
        <taxon>Xerinae</taxon>
        <taxon>Marmotini</taxon>
        <taxon>Marmota</taxon>
    </lineage>
</organism>
<accession>A0A5E4AP34</accession>
<dbReference type="EMBL" id="WJEC01006467">
    <property type="protein sequence ID" value="KAF7472968.1"/>
    <property type="molecule type" value="Genomic_DNA"/>
</dbReference>
<proteinExistence type="predicted"/>
<dbReference type="Proteomes" id="UP000335636">
    <property type="component" value="Unassembled WGS sequence"/>
</dbReference>
<sequence length="92" mass="9895">MARLPAGMWSADLMAHTETAETHTWIPHQPVATDPPSSGATVRDNLLLRGGAHQLWAKSMAALTAKNSLHLEWKLPHCRSAVLCASVGSSGW</sequence>